<reference evidence="2 3" key="1">
    <citation type="journal article" date="2010" name="Stand. Genomic Sci.">
        <title>Complete genome sequence of Denitrovibrio acetiphilus type strain (N2460).</title>
        <authorList>
            <person name="Kiss H."/>
            <person name="Lang E."/>
            <person name="Lapidus A."/>
            <person name="Copeland A."/>
            <person name="Nolan M."/>
            <person name="Glavina Del Rio T."/>
            <person name="Chen F."/>
            <person name="Lucas S."/>
            <person name="Tice H."/>
            <person name="Cheng J.F."/>
            <person name="Han C."/>
            <person name="Goodwin L."/>
            <person name="Pitluck S."/>
            <person name="Liolios K."/>
            <person name="Pati A."/>
            <person name="Ivanova N."/>
            <person name="Mavromatis K."/>
            <person name="Chen A."/>
            <person name="Palaniappan K."/>
            <person name="Land M."/>
            <person name="Hauser L."/>
            <person name="Chang Y.J."/>
            <person name="Jeffries C.D."/>
            <person name="Detter J.C."/>
            <person name="Brettin T."/>
            <person name="Spring S."/>
            <person name="Rohde M."/>
            <person name="Goker M."/>
            <person name="Woyke T."/>
            <person name="Bristow J."/>
            <person name="Eisen J.A."/>
            <person name="Markowitz V."/>
            <person name="Hugenholtz P."/>
            <person name="Kyrpides N.C."/>
            <person name="Klenk H.P."/>
        </authorList>
    </citation>
    <scope>NUCLEOTIDE SEQUENCE [LARGE SCALE GENOMIC DNA]</scope>
    <source>
        <strain evidence="3">DSM 12809 / NBRC 114555 / N2460</strain>
    </source>
</reference>
<dbReference type="PaxDb" id="522772-Dacet_1254"/>
<organism evidence="2 3">
    <name type="scientific">Denitrovibrio acetiphilus (strain DSM 12809 / NBRC 114555 / N2460)</name>
    <dbReference type="NCBI Taxonomy" id="522772"/>
    <lineage>
        <taxon>Bacteria</taxon>
        <taxon>Pseudomonadati</taxon>
        <taxon>Deferribacterota</taxon>
        <taxon>Deferribacteres</taxon>
        <taxon>Deferribacterales</taxon>
        <taxon>Geovibrionaceae</taxon>
        <taxon>Denitrovibrio</taxon>
    </lineage>
</organism>
<keyword evidence="1" id="KW-1133">Transmembrane helix</keyword>
<sequence length="111" mass="12608">MKDGTAEYLSTRCTLNSKSDSYNIKLLNGLVIKNISAKQVAEGIKTGKYLPSDFVATSDGNWIHLKDSSFLEITDKSFNGWMALFFISFILNIIMMAMIFWQKSRIDQIIN</sequence>
<dbReference type="KEGG" id="dap:Dacet_1254"/>
<evidence type="ECO:0000313" key="3">
    <source>
        <dbReference type="Proteomes" id="UP000002012"/>
    </source>
</evidence>
<protein>
    <submittedName>
        <fullName evidence="2">Uncharacterized protein</fullName>
    </submittedName>
</protein>
<dbReference type="HOGENOM" id="CLU_159177_0_0_0"/>
<dbReference type="InParanoid" id="D4H7M7"/>
<proteinExistence type="predicted"/>
<keyword evidence="1" id="KW-0472">Membrane</keyword>
<dbReference type="Proteomes" id="UP000002012">
    <property type="component" value="Chromosome"/>
</dbReference>
<accession>D4H7M7</accession>
<evidence type="ECO:0000256" key="1">
    <source>
        <dbReference type="SAM" id="Phobius"/>
    </source>
</evidence>
<dbReference type="AlphaFoldDB" id="D4H7M7"/>
<name>D4H7M7_DENA2</name>
<dbReference type="EMBL" id="CP001968">
    <property type="protein sequence ID" value="ADD68026.1"/>
    <property type="molecule type" value="Genomic_DNA"/>
</dbReference>
<keyword evidence="3" id="KW-1185">Reference proteome</keyword>
<feature type="transmembrane region" description="Helical" evidence="1">
    <location>
        <begin position="81"/>
        <end position="101"/>
    </location>
</feature>
<dbReference type="STRING" id="522772.Dacet_1254"/>
<dbReference type="RefSeq" id="WP_013010548.1">
    <property type="nucleotide sequence ID" value="NC_013943.1"/>
</dbReference>
<evidence type="ECO:0000313" key="2">
    <source>
        <dbReference type="EMBL" id="ADD68026.1"/>
    </source>
</evidence>
<keyword evidence="1" id="KW-0812">Transmembrane</keyword>
<dbReference type="eggNOG" id="COG1996">
    <property type="taxonomic scope" value="Bacteria"/>
</dbReference>
<gene>
    <name evidence="2" type="ordered locus">Dacet_1254</name>
</gene>